<keyword evidence="1" id="KW-0472">Membrane</keyword>
<keyword evidence="4" id="KW-1185">Reference proteome</keyword>
<dbReference type="Proteomes" id="UP000186914">
    <property type="component" value="Unassembled WGS sequence"/>
</dbReference>
<feature type="domain" description="DUF58" evidence="2">
    <location>
        <begin position="201"/>
        <end position="337"/>
    </location>
</feature>
<keyword evidence="1" id="KW-1133">Transmembrane helix</keyword>
<dbReference type="PANTHER" id="PTHR33608">
    <property type="entry name" value="BLL2464 PROTEIN"/>
    <property type="match status" value="1"/>
</dbReference>
<dbReference type="EMBL" id="FTNO01000004">
    <property type="protein sequence ID" value="SIR76737.1"/>
    <property type="molecule type" value="Genomic_DNA"/>
</dbReference>
<dbReference type="PANTHER" id="PTHR33608:SF6">
    <property type="entry name" value="BLL2464 PROTEIN"/>
    <property type="match status" value="1"/>
</dbReference>
<dbReference type="OrthoDB" id="3263at2157"/>
<organism evidence="3 4">
    <name type="scientific">Haladaptatus litoreus</name>
    <dbReference type="NCBI Taxonomy" id="553468"/>
    <lineage>
        <taxon>Archaea</taxon>
        <taxon>Methanobacteriati</taxon>
        <taxon>Methanobacteriota</taxon>
        <taxon>Stenosarchaea group</taxon>
        <taxon>Halobacteria</taxon>
        <taxon>Halobacteriales</taxon>
        <taxon>Haladaptataceae</taxon>
        <taxon>Haladaptatus</taxon>
    </lineage>
</organism>
<evidence type="ECO:0000313" key="4">
    <source>
        <dbReference type="Proteomes" id="UP000186914"/>
    </source>
</evidence>
<evidence type="ECO:0000256" key="1">
    <source>
        <dbReference type="SAM" id="Phobius"/>
    </source>
</evidence>
<feature type="transmembrane region" description="Helical" evidence="1">
    <location>
        <begin position="7"/>
        <end position="24"/>
    </location>
</feature>
<feature type="transmembrane region" description="Helical" evidence="1">
    <location>
        <begin position="30"/>
        <end position="52"/>
    </location>
</feature>
<proteinExistence type="predicted"/>
<evidence type="ECO:0000259" key="2">
    <source>
        <dbReference type="Pfam" id="PF01882"/>
    </source>
</evidence>
<sequence length="482" mass="53272">MKPTRRFWAGVGVVCFLAGGAWILKTPLLLIGAGGIGAILLSSQFVFLLSVLEIKDSLEISQRPVQSQVSEQSDVDVVIHGSLPKPTTVEIQIEAQPPKIATGIRSSDLTATVAIDESETQTTATFHCPIATRLQFRMPTVTLTDRAGFFQSSFEHGSTATVTVTPNRVESAEIGADGQHQLSSLGEHKHGERGTGLEPAEVRQYVPGDTAQRIDWKVTARLSTPHVRDFEAEAELQTYLFMDHRQSMFAGSAETTKYDFAREVALQYITHARTASESLGLTVITDDQVVDFPPKATPNHFIRLQNYLYDQTSADTKGTHSNAQFPIEQLTAANSKSQQLQSRSSLFAKQLFPLLNTKGTRIQRVKEDPLYQAVRSQLKSKTGIVQAVLVTDDSNRVEVYETVKLARQWSDSVTLFLIPSVLFEEGSIAEVEDAYQRYLDFGQLQQSLSQLDGVSVFEVGPKERLENIPAESQQSSEQQVLQ</sequence>
<reference evidence="4" key="1">
    <citation type="submission" date="2017-01" db="EMBL/GenBank/DDBJ databases">
        <authorList>
            <person name="Varghese N."/>
            <person name="Submissions S."/>
        </authorList>
    </citation>
    <scope>NUCLEOTIDE SEQUENCE [LARGE SCALE GENOMIC DNA]</scope>
    <source>
        <strain evidence="4">CGMCC 1.7737</strain>
    </source>
</reference>
<evidence type="ECO:0000313" key="3">
    <source>
        <dbReference type="EMBL" id="SIR76737.1"/>
    </source>
</evidence>
<dbReference type="RefSeq" id="WP_076431573.1">
    <property type="nucleotide sequence ID" value="NZ_FTNO01000004.1"/>
</dbReference>
<dbReference type="AlphaFoldDB" id="A0A1N7DLQ1"/>
<gene>
    <name evidence="3" type="ORF">SAMN05421858_3732</name>
</gene>
<keyword evidence="1" id="KW-0812">Transmembrane</keyword>
<accession>A0A1N7DLQ1</accession>
<name>A0A1N7DLQ1_9EURY</name>
<protein>
    <submittedName>
        <fullName evidence="3">Uncharacterized conserved protein, DUF58 family, contains vWF domain</fullName>
    </submittedName>
</protein>
<dbReference type="InterPro" id="IPR002881">
    <property type="entry name" value="DUF58"/>
</dbReference>
<dbReference type="Pfam" id="PF01882">
    <property type="entry name" value="DUF58"/>
    <property type="match status" value="1"/>
</dbReference>